<reference evidence="1" key="1">
    <citation type="submission" date="2015-10" db="EMBL/GenBank/DDBJ databases">
        <title>Draft genome sequence of Salegentibacter mishustinae KCTC 12263.</title>
        <authorList>
            <person name="Lin W."/>
            <person name="Zheng Q."/>
        </authorList>
    </citation>
    <scope>NUCLEOTIDE SEQUENCE [LARGE SCALE GENOMIC DNA]</scope>
    <source>
        <strain evidence="1">KCTC 12263</strain>
    </source>
</reference>
<dbReference type="RefSeq" id="WP_057480394.1">
    <property type="nucleotide sequence ID" value="NZ_BMWR01000002.1"/>
</dbReference>
<dbReference type="EMBL" id="LKTP01000001">
    <property type="protein sequence ID" value="KRG30572.1"/>
    <property type="molecule type" value="Genomic_DNA"/>
</dbReference>
<keyword evidence="2" id="KW-1185">Reference proteome</keyword>
<comment type="caution">
    <text evidence="1">The sequence shown here is derived from an EMBL/GenBank/DDBJ whole genome shotgun (WGS) entry which is preliminary data.</text>
</comment>
<organism evidence="1 2">
    <name type="scientific">Salegentibacter mishustinae</name>
    <dbReference type="NCBI Taxonomy" id="270918"/>
    <lineage>
        <taxon>Bacteria</taxon>
        <taxon>Pseudomonadati</taxon>
        <taxon>Bacteroidota</taxon>
        <taxon>Flavobacteriia</taxon>
        <taxon>Flavobacteriales</taxon>
        <taxon>Flavobacteriaceae</taxon>
        <taxon>Salegentibacter</taxon>
    </lineage>
</organism>
<accession>A0A0Q9ZBY9</accession>
<proteinExistence type="predicted"/>
<protein>
    <submittedName>
        <fullName evidence="1">Uncharacterized protein</fullName>
    </submittedName>
</protein>
<dbReference type="STRING" id="270918.APR42_01515"/>
<sequence>MKLDTISLTTSTEYIREADKHKFERNIKDKSNGHQMISHSLNANAFGIGNASINETFNKVSLTLNSKLLGDNYHLGITLGTINQLVHNLSKEGLDLDPDFVNECKLKRIDVTDDIQITKPYSEYINSLNHLTAPKFTKTAYNTGIVFKEKLKHHKLYTTFYSKDFQPNNDKHFFKKYPEVMKHFDKTLRMETKLGKGGTISKHLNSVMLPEILSAESLNKQVLQKIISKQDSFPYLYETDEFSIAEEKDLIYTKYLNEVYNGDREAIKKHLKRKLGKNTKATYQLNKLDKYLYILNNSKDNSIKSNIQELTSSLQESDSGY</sequence>
<evidence type="ECO:0000313" key="1">
    <source>
        <dbReference type="EMBL" id="KRG30572.1"/>
    </source>
</evidence>
<dbReference type="Proteomes" id="UP000051643">
    <property type="component" value="Unassembled WGS sequence"/>
</dbReference>
<gene>
    <name evidence="1" type="ORF">APR42_01515</name>
</gene>
<dbReference type="OrthoDB" id="1421956at2"/>
<name>A0A0Q9ZBY9_9FLAO</name>
<dbReference type="AlphaFoldDB" id="A0A0Q9ZBY9"/>
<evidence type="ECO:0000313" key="2">
    <source>
        <dbReference type="Proteomes" id="UP000051643"/>
    </source>
</evidence>